<dbReference type="GO" id="GO:0005634">
    <property type="term" value="C:nucleus"/>
    <property type="evidence" value="ECO:0007669"/>
    <property type="project" value="UniProtKB-SubCell"/>
</dbReference>
<keyword evidence="2" id="KW-0805">Transcription regulation</keyword>
<proteinExistence type="predicted"/>
<dbReference type="Gene3D" id="2.40.330.10">
    <property type="entry name" value="DNA-binding pseudobarrel domain"/>
    <property type="match status" value="2"/>
</dbReference>
<dbReference type="OrthoDB" id="1909330at2759"/>
<name>A0A7J7L8M5_9MAGN</name>
<feature type="domain" description="TF-B3" evidence="8">
    <location>
        <begin position="55"/>
        <end position="146"/>
    </location>
</feature>
<feature type="coiled-coil region" evidence="6">
    <location>
        <begin position="860"/>
        <end position="894"/>
    </location>
</feature>
<dbReference type="PROSITE" id="PS50863">
    <property type="entry name" value="B3"/>
    <property type="match status" value="2"/>
</dbReference>
<dbReference type="AlphaFoldDB" id="A0A7J7L8M5"/>
<evidence type="ECO:0000256" key="3">
    <source>
        <dbReference type="ARBA" id="ARBA00023125"/>
    </source>
</evidence>
<dbReference type="PANTHER" id="PTHR31391:SF101">
    <property type="entry name" value="B3 DOMAIN-CONTAINING PROTEIN OS01G0234100"/>
    <property type="match status" value="1"/>
</dbReference>
<comment type="subcellular location">
    <subcellularLocation>
        <location evidence="1">Nucleus</location>
    </subcellularLocation>
</comment>
<evidence type="ECO:0000256" key="6">
    <source>
        <dbReference type="SAM" id="Coils"/>
    </source>
</evidence>
<gene>
    <name evidence="9" type="ORF">GIB67_010717</name>
</gene>
<dbReference type="InterPro" id="IPR003340">
    <property type="entry name" value="B3_DNA-bd"/>
</dbReference>
<sequence>MKITVLEQVVAGHAVASRRGRKPKGRPIESDKAKLSAMKRAEEVVSNLDSQFPSFVRQMLRSHVTIGFWLGLPSEFAKSYLPKHDIKITLVGENGEEYLTNFLAYKGGLSGGWKGFSLAHKLVEGDVLVFQLVTDSKFKVYIIRANDFAEVDGALALLNLDPLRIYSGKCTDMGSIESFTVAVNGLAINSELSTDMRSRYYKLCCSQKAILHDHLIDCINCKFLAGIIYETVIIADAIRSGILYTSRDKFELWDKSLSAFEQLGMNVGFLRSQLKQLLSFSVEPEEASRYRTAALEEEIKITLDRLFGPEESVVADNVGVSRRGRKPRGLPTDSIKANVATVKRAEGVQSNLDPQFPSFVKHMLRSHVTLGFWLGLPSGFCKSYLPDHDVGITLVGENKEEYLTNFLVKKGGLSGGWRGFSIAHKIVEGDVVVFQLVTPYKFKIHIPGVTSFKSKMSRRRRAMKKPTLAQDVPKLTERFDRIVEALDTGASPQSTAILPPIYDDYLEDWSTTAKTDKTETPFVRLHVDNNVRSEILMFDTASKETPTVLEGPVNDLPSPTTSQAKTSLNGVKSFGVSAINNIAAICDILRIRDKGDTRVHYGFSLTSTGVTERRSDSNREGTRVPHIVQWTPPVENPTRIGTRVYITRANDLTDVNGALSLVNLQAPPIQSDSDNGITENPSRENPNALQLALKGNSQSRSPPTEEPGNDSEEVSSGVLDGIRPLETLIEFKNVKTVENFTIAVNGLVIDSEISDYVRAKYYGLCCSQKAFLHDHIIEGINCKLVAGIICETVNIADAIRASKLSTSQNDFKIWDKSLKAFEQLGLNVGFLRARIKQLVNFSKSQQTKKSKRYEEAILGRSRVKNEIKSTEEKLLELHETLSRFDNEIETLEMEMGNHGMKFHAKASAPWC</sequence>
<dbReference type="InterPro" id="IPR015300">
    <property type="entry name" value="DNA-bd_pseudobarrel_sf"/>
</dbReference>
<dbReference type="CDD" id="cd10017">
    <property type="entry name" value="B3_DNA"/>
    <property type="match status" value="2"/>
</dbReference>
<dbReference type="PANTHER" id="PTHR31391">
    <property type="entry name" value="B3 DOMAIN-CONTAINING PROTEIN OS11G0197600-RELATED"/>
    <property type="match status" value="1"/>
</dbReference>
<dbReference type="SUPFAM" id="SSF101936">
    <property type="entry name" value="DNA-binding pseudobarrel domain"/>
    <property type="match status" value="2"/>
</dbReference>
<evidence type="ECO:0000313" key="9">
    <source>
        <dbReference type="EMBL" id="KAF6138991.1"/>
    </source>
</evidence>
<keyword evidence="4" id="KW-0804">Transcription</keyword>
<keyword evidence="5" id="KW-0539">Nucleus</keyword>
<feature type="region of interest" description="Disordered" evidence="7">
    <location>
        <begin position="695"/>
        <end position="717"/>
    </location>
</feature>
<accession>A0A7J7L8M5</accession>
<dbReference type="Pfam" id="PF02362">
    <property type="entry name" value="B3"/>
    <property type="match status" value="2"/>
</dbReference>
<evidence type="ECO:0000313" key="10">
    <source>
        <dbReference type="Proteomes" id="UP000541444"/>
    </source>
</evidence>
<evidence type="ECO:0000256" key="2">
    <source>
        <dbReference type="ARBA" id="ARBA00023015"/>
    </source>
</evidence>
<keyword evidence="6" id="KW-0175">Coiled coil</keyword>
<evidence type="ECO:0000256" key="5">
    <source>
        <dbReference type="ARBA" id="ARBA00023242"/>
    </source>
</evidence>
<dbReference type="InterPro" id="IPR044837">
    <property type="entry name" value="REM16-like"/>
</dbReference>
<evidence type="ECO:0000256" key="4">
    <source>
        <dbReference type="ARBA" id="ARBA00023163"/>
    </source>
</evidence>
<protein>
    <recommendedName>
        <fullName evidence="8">TF-B3 domain-containing protein</fullName>
    </recommendedName>
</protein>
<evidence type="ECO:0000259" key="8">
    <source>
        <dbReference type="PROSITE" id="PS50863"/>
    </source>
</evidence>
<feature type="domain" description="TF-B3" evidence="8">
    <location>
        <begin position="359"/>
        <end position="450"/>
    </location>
</feature>
<comment type="caution">
    <text evidence="9">The sequence shown here is derived from an EMBL/GenBank/DDBJ whole genome shotgun (WGS) entry which is preliminary data.</text>
</comment>
<organism evidence="9 10">
    <name type="scientific">Kingdonia uniflora</name>
    <dbReference type="NCBI Taxonomy" id="39325"/>
    <lineage>
        <taxon>Eukaryota</taxon>
        <taxon>Viridiplantae</taxon>
        <taxon>Streptophyta</taxon>
        <taxon>Embryophyta</taxon>
        <taxon>Tracheophyta</taxon>
        <taxon>Spermatophyta</taxon>
        <taxon>Magnoliopsida</taxon>
        <taxon>Ranunculales</taxon>
        <taxon>Circaeasteraceae</taxon>
        <taxon>Kingdonia</taxon>
    </lineage>
</organism>
<dbReference type="Proteomes" id="UP000541444">
    <property type="component" value="Unassembled WGS sequence"/>
</dbReference>
<keyword evidence="3" id="KW-0238">DNA-binding</keyword>
<reference evidence="9 10" key="1">
    <citation type="journal article" date="2020" name="IScience">
        <title>Genome Sequencing of the Endangered Kingdonia uniflora (Circaeasteraceae, Ranunculales) Reveals Potential Mechanisms of Evolutionary Specialization.</title>
        <authorList>
            <person name="Sun Y."/>
            <person name="Deng T."/>
            <person name="Zhang A."/>
            <person name="Moore M.J."/>
            <person name="Landis J.B."/>
            <person name="Lin N."/>
            <person name="Zhang H."/>
            <person name="Zhang X."/>
            <person name="Huang J."/>
            <person name="Zhang X."/>
            <person name="Sun H."/>
            <person name="Wang H."/>
        </authorList>
    </citation>
    <scope>NUCLEOTIDE SEQUENCE [LARGE SCALE GENOMIC DNA]</scope>
    <source>
        <strain evidence="9">TB1705</strain>
        <tissue evidence="9">Leaf</tissue>
    </source>
</reference>
<evidence type="ECO:0000256" key="7">
    <source>
        <dbReference type="SAM" id="MobiDB-lite"/>
    </source>
</evidence>
<dbReference type="GO" id="GO:0003677">
    <property type="term" value="F:DNA binding"/>
    <property type="evidence" value="ECO:0007669"/>
    <property type="project" value="UniProtKB-KW"/>
</dbReference>
<dbReference type="EMBL" id="JACGCM010002535">
    <property type="protein sequence ID" value="KAF6138991.1"/>
    <property type="molecule type" value="Genomic_DNA"/>
</dbReference>
<keyword evidence="10" id="KW-1185">Reference proteome</keyword>
<dbReference type="SMART" id="SM01019">
    <property type="entry name" value="B3"/>
    <property type="match status" value="2"/>
</dbReference>
<evidence type="ECO:0000256" key="1">
    <source>
        <dbReference type="ARBA" id="ARBA00004123"/>
    </source>
</evidence>